<evidence type="ECO:0000313" key="2">
    <source>
        <dbReference type="EMBL" id="RPD58611.1"/>
    </source>
</evidence>
<name>A0A5C2S4S6_9APHY</name>
<dbReference type="AlphaFoldDB" id="A0A5C2S4S6"/>
<feature type="region of interest" description="Disordered" evidence="1">
    <location>
        <begin position="1"/>
        <end position="47"/>
    </location>
</feature>
<proteinExistence type="predicted"/>
<gene>
    <name evidence="2" type="ORF">L227DRAFT_181953</name>
</gene>
<feature type="region of interest" description="Disordered" evidence="1">
    <location>
        <begin position="175"/>
        <end position="199"/>
    </location>
</feature>
<organism evidence="2 3">
    <name type="scientific">Lentinus tigrinus ALCF2SS1-6</name>
    <dbReference type="NCBI Taxonomy" id="1328759"/>
    <lineage>
        <taxon>Eukaryota</taxon>
        <taxon>Fungi</taxon>
        <taxon>Dikarya</taxon>
        <taxon>Basidiomycota</taxon>
        <taxon>Agaricomycotina</taxon>
        <taxon>Agaricomycetes</taxon>
        <taxon>Polyporales</taxon>
        <taxon>Polyporaceae</taxon>
        <taxon>Lentinus</taxon>
    </lineage>
</organism>
<evidence type="ECO:0000256" key="1">
    <source>
        <dbReference type="SAM" id="MobiDB-lite"/>
    </source>
</evidence>
<sequence>MSKSAPSLDDATARESSRVLVPRRVRREAPTYRSENGKYDPKPARTRQTSVVVSFHTICGTRAALLASSGNTPRIHAKSRQVLYLMALHLQAGRKWLMKERSYPPSSQSYSYSQATSKHGPHGSSRRRAGDSVSTVSADGRAVTLCGAVLARDGGALPRVGDKRDALRILLSSSQARASCPEHPVPGQSPRGSVVDRMG</sequence>
<feature type="compositionally biased region" description="Basic and acidic residues" evidence="1">
    <location>
        <begin position="27"/>
        <end position="43"/>
    </location>
</feature>
<dbReference type="Proteomes" id="UP000313359">
    <property type="component" value="Unassembled WGS sequence"/>
</dbReference>
<feature type="region of interest" description="Disordered" evidence="1">
    <location>
        <begin position="107"/>
        <end position="134"/>
    </location>
</feature>
<evidence type="ECO:0000313" key="3">
    <source>
        <dbReference type="Proteomes" id="UP000313359"/>
    </source>
</evidence>
<accession>A0A5C2S4S6</accession>
<reference evidence="2" key="1">
    <citation type="journal article" date="2018" name="Genome Biol. Evol.">
        <title>Genomics and development of Lentinus tigrinus, a white-rot wood-decaying mushroom with dimorphic fruiting bodies.</title>
        <authorList>
            <person name="Wu B."/>
            <person name="Xu Z."/>
            <person name="Knudson A."/>
            <person name="Carlson A."/>
            <person name="Chen N."/>
            <person name="Kovaka S."/>
            <person name="LaButti K."/>
            <person name="Lipzen A."/>
            <person name="Pennachio C."/>
            <person name="Riley R."/>
            <person name="Schakwitz W."/>
            <person name="Umezawa K."/>
            <person name="Ohm R.A."/>
            <person name="Grigoriev I.V."/>
            <person name="Nagy L.G."/>
            <person name="Gibbons J."/>
            <person name="Hibbett D."/>
        </authorList>
    </citation>
    <scope>NUCLEOTIDE SEQUENCE [LARGE SCALE GENOMIC DNA]</scope>
    <source>
        <strain evidence="2">ALCF2SS1-6</strain>
    </source>
</reference>
<dbReference type="EMBL" id="ML122274">
    <property type="protein sequence ID" value="RPD58611.1"/>
    <property type="molecule type" value="Genomic_DNA"/>
</dbReference>
<keyword evidence="3" id="KW-1185">Reference proteome</keyword>
<protein>
    <submittedName>
        <fullName evidence="2">Uncharacterized protein</fullName>
    </submittedName>
</protein>